<dbReference type="PROSITE" id="PS50088">
    <property type="entry name" value="ANK_REPEAT"/>
    <property type="match status" value="6"/>
</dbReference>
<dbReference type="Proteomes" id="UP001374579">
    <property type="component" value="Unassembled WGS sequence"/>
</dbReference>
<dbReference type="Pfam" id="PF07525">
    <property type="entry name" value="SOCS_box"/>
    <property type="match status" value="1"/>
</dbReference>
<evidence type="ECO:0000256" key="1">
    <source>
        <dbReference type="ARBA" id="ARBA00022737"/>
    </source>
</evidence>
<dbReference type="PANTHER" id="PTHR24198:SF165">
    <property type="entry name" value="ANKYRIN REPEAT-CONTAINING PROTEIN-RELATED"/>
    <property type="match status" value="1"/>
</dbReference>
<dbReference type="InterPro" id="IPR002110">
    <property type="entry name" value="Ankyrin_rpt"/>
</dbReference>
<dbReference type="SUPFAM" id="SSF48403">
    <property type="entry name" value="Ankyrin repeat"/>
    <property type="match status" value="1"/>
</dbReference>
<dbReference type="PANTHER" id="PTHR24198">
    <property type="entry name" value="ANKYRIN REPEAT AND PROTEIN KINASE DOMAIN-CONTAINING PROTEIN"/>
    <property type="match status" value="1"/>
</dbReference>
<dbReference type="EMBL" id="JBAMIC010000001">
    <property type="protein sequence ID" value="KAK7114436.1"/>
    <property type="molecule type" value="Genomic_DNA"/>
</dbReference>
<feature type="repeat" description="ANK" evidence="3">
    <location>
        <begin position="142"/>
        <end position="174"/>
    </location>
</feature>
<dbReference type="AlphaFoldDB" id="A0AAN9GNL0"/>
<dbReference type="CDD" id="cd03716">
    <property type="entry name" value="SOCS_ASB_like"/>
    <property type="match status" value="1"/>
</dbReference>
<feature type="repeat" description="ANK" evidence="3">
    <location>
        <begin position="175"/>
        <end position="207"/>
    </location>
</feature>
<evidence type="ECO:0000313" key="7">
    <source>
        <dbReference type="Proteomes" id="UP001374579"/>
    </source>
</evidence>
<feature type="repeat" description="ANK" evidence="3">
    <location>
        <begin position="306"/>
        <end position="338"/>
    </location>
</feature>
<dbReference type="InterPro" id="IPR036770">
    <property type="entry name" value="Ankyrin_rpt-contain_sf"/>
</dbReference>
<dbReference type="PROSITE" id="PS50225">
    <property type="entry name" value="SOCS"/>
    <property type="match status" value="1"/>
</dbReference>
<feature type="domain" description="SOCS box" evidence="5">
    <location>
        <begin position="423"/>
        <end position="466"/>
    </location>
</feature>
<feature type="repeat" description="ANK" evidence="3">
    <location>
        <begin position="273"/>
        <end position="305"/>
    </location>
</feature>
<comment type="caution">
    <text evidence="6">The sequence shown here is derived from an EMBL/GenBank/DDBJ whole genome shotgun (WGS) entry which is preliminary data.</text>
</comment>
<keyword evidence="2 3" id="KW-0040">ANK repeat</keyword>
<accession>A0AAN9GNL0</accession>
<dbReference type="PRINTS" id="PR01415">
    <property type="entry name" value="ANKYRIN"/>
</dbReference>
<dbReference type="SMART" id="SM00969">
    <property type="entry name" value="SOCS_box"/>
    <property type="match status" value="1"/>
</dbReference>
<organism evidence="6 7">
    <name type="scientific">Littorina saxatilis</name>
    <dbReference type="NCBI Taxonomy" id="31220"/>
    <lineage>
        <taxon>Eukaryota</taxon>
        <taxon>Metazoa</taxon>
        <taxon>Spiralia</taxon>
        <taxon>Lophotrochozoa</taxon>
        <taxon>Mollusca</taxon>
        <taxon>Gastropoda</taxon>
        <taxon>Caenogastropoda</taxon>
        <taxon>Littorinimorpha</taxon>
        <taxon>Littorinoidea</taxon>
        <taxon>Littorinidae</taxon>
        <taxon>Littorina</taxon>
    </lineage>
</organism>
<reference evidence="6 7" key="1">
    <citation type="submission" date="2024-02" db="EMBL/GenBank/DDBJ databases">
        <title>Chromosome-scale genome assembly of the rough periwinkle Littorina saxatilis.</title>
        <authorList>
            <person name="De Jode A."/>
            <person name="Faria R."/>
            <person name="Formenti G."/>
            <person name="Sims Y."/>
            <person name="Smith T.P."/>
            <person name="Tracey A."/>
            <person name="Wood J.M.D."/>
            <person name="Zagrodzka Z.B."/>
            <person name="Johannesson K."/>
            <person name="Butlin R.K."/>
            <person name="Leder E.H."/>
        </authorList>
    </citation>
    <scope>NUCLEOTIDE SEQUENCE [LARGE SCALE GENOMIC DNA]</scope>
    <source>
        <strain evidence="6">Snail1</strain>
        <tissue evidence="6">Muscle</tissue>
    </source>
</reference>
<feature type="repeat" description="ANK" evidence="3">
    <location>
        <begin position="240"/>
        <end position="272"/>
    </location>
</feature>
<dbReference type="SUPFAM" id="SSF158235">
    <property type="entry name" value="SOCS box-like"/>
    <property type="match status" value="1"/>
</dbReference>
<dbReference type="Gene3D" id="1.10.750.20">
    <property type="entry name" value="SOCS box"/>
    <property type="match status" value="1"/>
</dbReference>
<dbReference type="PROSITE" id="PS50297">
    <property type="entry name" value="ANK_REP_REGION"/>
    <property type="match status" value="5"/>
</dbReference>
<protein>
    <recommendedName>
        <fullName evidence="5">SOCS box domain-containing protein</fullName>
    </recommendedName>
</protein>
<dbReference type="Pfam" id="PF12796">
    <property type="entry name" value="Ank_2"/>
    <property type="match status" value="2"/>
</dbReference>
<evidence type="ECO:0000256" key="2">
    <source>
        <dbReference type="ARBA" id="ARBA00023043"/>
    </source>
</evidence>
<evidence type="ECO:0000259" key="5">
    <source>
        <dbReference type="PROSITE" id="PS50225"/>
    </source>
</evidence>
<keyword evidence="1" id="KW-0677">Repeat</keyword>
<evidence type="ECO:0000313" key="6">
    <source>
        <dbReference type="EMBL" id="KAK7114436.1"/>
    </source>
</evidence>
<dbReference type="SMART" id="SM00248">
    <property type="entry name" value="ANK"/>
    <property type="match status" value="8"/>
</dbReference>
<name>A0AAN9GNL0_9CAEN</name>
<proteinExistence type="predicted"/>
<gene>
    <name evidence="6" type="ORF">V1264_000497</name>
</gene>
<evidence type="ECO:0000256" key="3">
    <source>
        <dbReference type="PROSITE-ProRule" id="PRU00023"/>
    </source>
</evidence>
<dbReference type="GO" id="GO:0035556">
    <property type="term" value="P:intracellular signal transduction"/>
    <property type="evidence" value="ECO:0007669"/>
    <property type="project" value="InterPro"/>
</dbReference>
<dbReference type="Pfam" id="PF00023">
    <property type="entry name" value="Ank"/>
    <property type="match status" value="1"/>
</dbReference>
<dbReference type="InterPro" id="IPR001496">
    <property type="entry name" value="SOCS_box"/>
</dbReference>
<evidence type="ECO:0000256" key="4">
    <source>
        <dbReference type="SAM" id="MobiDB-lite"/>
    </source>
</evidence>
<keyword evidence="7" id="KW-1185">Reference proteome</keyword>
<feature type="region of interest" description="Disordered" evidence="4">
    <location>
        <begin position="1"/>
        <end position="25"/>
    </location>
</feature>
<dbReference type="InterPro" id="IPR036036">
    <property type="entry name" value="SOCS_box-like_dom_sf"/>
</dbReference>
<dbReference type="Gene3D" id="1.25.40.20">
    <property type="entry name" value="Ankyrin repeat-containing domain"/>
    <property type="match status" value="3"/>
</dbReference>
<sequence>MHHDQGLNTGRRLKRQQITPFTPEQELSRAIKNNEGLDKVRRLVEEKDADISGMCDGYWTPLTLAAHLGKQEIVSFLLHCIKKVCISASQEPTPQYQWRTTVDSVNDRGETPLVCAARHGHTDVCRTLLEAGADVNFRCHFNKQTALLVAVESSQRSVLEVLLGWGADVQLTDNVGITPLYAAVKGDNCGMVRQLIDAGCDVNIGSQDHAPLFLAARRGFQEIVQILCEAGCYKDIANKYGVTPLYEAALTGQNNILHCLIDQGCDIDKYDMYNVSPLQAAVTMGNTECVKMLVQAGACLKWRNKQGKCAVQLALELGKNDIVEFFLKSGVDVTKRPNLAFTAPGRMSFLHNTFEWSVLPKTMLLLLRGCSGLNLCKLTNVDCFRFHPIMLELALASGLCHPPSRLLAEQDLNDFEPACQHWLQEFRTTPQTLKNLSRCCVRHSLGNTILCSAPQLPLPAMLVNYVTFADAVIDD</sequence>
<feature type="repeat" description="ANK" evidence="3">
    <location>
        <begin position="108"/>
        <end position="140"/>
    </location>
</feature>